<dbReference type="NCBIfam" id="TIGR00536">
    <property type="entry name" value="hemK_fam"/>
    <property type="match status" value="1"/>
</dbReference>
<name>A0A6I6D5Q2_9GAMM</name>
<feature type="binding site" evidence="5">
    <location>
        <position position="153"/>
    </location>
    <ligand>
        <name>S-adenosyl-L-methionine</name>
        <dbReference type="ChEBI" id="CHEBI:59789"/>
    </ligand>
</feature>
<dbReference type="Pfam" id="PF17827">
    <property type="entry name" value="PrmC_N"/>
    <property type="match status" value="1"/>
</dbReference>
<dbReference type="GO" id="GO:0032259">
    <property type="term" value="P:methylation"/>
    <property type="evidence" value="ECO:0007669"/>
    <property type="project" value="UniProtKB-KW"/>
</dbReference>
<dbReference type="CDD" id="cd02440">
    <property type="entry name" value="AdoMet_MTases"/>
    <property type="match status" value="1"/>
</dbReference>
<comment type="function">
    <text evidence="5">Methylates the class 1 translation termination release factors RF1/PrfA and RF2/PrfB on the glutamine residue of the universally conserved GGQ motif.</text>
</comment>
<evidence type="ECO:0000313" key="9">
    <source>
        <dbReference type="Proteomes" id="UP000427716"/>
    </source>
</evidence>
<dbReference type="Gene3D" id="3.40.50.150">
    <property type="entry name" value="Vaccinia Virus protein VP39"/>
    <property type="match status" value="1"/>
</dbReference>
<keyword evidence="1 5" id="KW-0489">Methyltransferase</keyword>
<evidence type="ECO:0000259" key="7">
    <source>
        <dbReference type="Pfam" id="PF17827"/>
    </source>
</evidence>
<dbReference type="Proteomes" id="UP000427716">
    <property type="component" value="Chromosome"/>
</dbReference>
<dbReference type="FunFam" id="3.40.50.150:FF:000053">
    <property type="entry name" value="Release factor glutamine methyltransferase"/>
    <property type="match status" value="1"/>
</dbReference>
<comment type="similarity">
    <text evidence="5">Belongs to the protein N5-glutamine methyltransferase family. PrmC subfamily.</text>
</comment>
<proteinExistence type="inferred from homology"/>
<feature type="binding site" evidence="5">
    <location>
        <position position="185"/>
    </location>
    <ligand>
        <name>S-adenosyl-L-methionine</name>
        <dbReference type="ChEBI" id="CHEBI:59789"/>
    </ligand>
</feature>
<dbReference type="InterPro" id="IPR002052">
    <property type="entry name" value="DNA_methylase_N6_adenine_CS"/>
</dbReference>
<dbReference type="EC" id="2.1.1.297" evidence="5"/>
<feature type="domain" description="Release factor glutamine methyltransferase N-terminal" evidence="7">
    <location>
        <begin position="14"/>
        <end position="85"/>
    </location>
</feature>
<dbReference type="AlphaFoldDB" id="A0A6I6D5Q2"/>
<dbReference type="InterPro" id="IPR050320">
    <property type="entry name" value="N5-glutamine_MTase"/>
</dbReference>
<accession>A0A6I6D5Q2</accession>
<evidence type="ECO:0000313" key="8">
    <source>
        <dbReference type="EMBL" id="QGT79587.1"/>
    </source>
</evidence>
<dbReference type="Gene3D" id="1.10.8.10">
    <property type="entry name" value="DNA helicase RuvA subunit, C-terminal domain"/>
    <property type="match status" value="1"/>
</dbReference>
<keyword evidence="3 5" id="KW-0949">S-adenosyl-L-methionine</keyword>
<dbReference type="SUPFAM" id="SSF53335">
    <property type="entry name" value="S-adenosyl-L-methionine-dependent methyltransferases"/>
    <property type="match status" value="1"/>
</dbReference>
<dbReference type="PROSITE" id="PS00092">
    <property type="entry name" value="N6_MTASE"/>
    <property type="match status" value="1"/>
</dbReference>
<dbReference type="InterPro" id="IPR019874">
    <property type="entry name" value="RF_methyltr_PrmC"/>
</dbReference>
<reference evidence="8 9" key="1">
    <citation type="submission" date="2019-11" db="EMBL/GenBank/DDBJ databases">
        <authorList>
            <person name="Zhang J."/>
            <person name="Sun C."/>
        </authorList>
    </citation>
    <scope>NUCLEOTIDE SEQUENCE [LARGE SCALE GENOMIC DNA]</scope>
    <source>
        <strain evidence="9">sp2</strain>
    </source>
</reference>
<dbReference type="Pfam" id="PF05175">
    <property type="entry name" value="MTS"/>
    <property type="match status" value="1"/>
</dbReference>
<dbReference type="KEGG" id="ghl:GM160_06720"/>
<dbReference type="InterPro" id="IPR007848">
    <property type="entry name" value="Small_mtfrase_dom"/>
</dbReference>
<keyword evidence="9" id="KW-1185">Reference proteome</keyword>
<comment type="catalytic activity">
    <reaction evidence="4 5">
        <text>L-glutaminyl-[peptide chain release factor] + S-adenosyl-L-methionine = N(5)-methyl-L-glutaminyl-[peptide chain release factor] + S-adenosyl-L-homocysteine + H(+)</text>
        <dbReference type="Rhea" id="RHEA:42896"/>
        <dbReference type="Rhea" id="RHEA-COMP:10271"/>
        <dbReference type="Rhea" id="RHEA-COMP:10272"/>
        <dbReference type="ChEBI" id="CHEBI:15378"/>
        <dbReference type="ChEBI" id="CHEBI:30011"/>
        <dbReference type="ChEBI" id="CHEBI:57856"/>
        <dbReference type="ChEBI" id="CHEBI:59789"/>
        <dbReference type="ChEBI" id="CHEBI:61891"/>
        <dbReference type="EC" id="2.1.1.297"/>
    </reaction>
</comment>
<dbReference type="HAMAP" id="MF_02126">
    <property type="entry name" value="RF_methyltr_PrmC"/>
    <property type="match status" value="1"/>
</dbReference>
<dbReference type="InterPro" id="IPR029063">
    <property type="entry name" value="SAM-dependent_MTases_sf"/>
</dbReference>
<dbReference type="EMBL" id="CP046415">
    <property type="protein sequence ID" value="QGT79587.1"/>
    <property type="molecule type" value="Genomic_DNA"/>
</dbReference>
<dbReference type="GO" id="GO:0003676">
    <property type="term" value="F:nucleic acid binding"/>
    <property type="evidence" value="ECO:0007669"/>
    <property type="project" value="InterPro"/>
</dbReference>
<evidence type="ECO:0000256" key="3">
    <source>
        <dbReference type="ARBA" id="ARBA00022691"/>
    </source>
</evidence>
<dbReference type="PANTHER" id="PTHR18895">
    <property type="entry name" value="HEMK METHYLTRANSFERASE"/>
    <property type="match status" value="1"/>
</dbReference>
<dbReference type="PANTHER" id="PTHR18895:SF74">
    <property type="entry name" value="MTRF1L RELEASE FACTOR GLUTAMINE METHYLTRANSFERASE"/>
    <property type="match status" value="1"/>
</dbReference>
<organism evidence="8 9">
    <name type="scientific">Guyparkeria halophila</name>
    <dbReference type="NCBI Taxonomy" id="47960"/>
    <lineage>
        <taxon>Bacteria</taxon>
        <taxon>Pseudomonadati</taxon>
        <taxon>Pseudomonadota</taxon>
        <taxon>Gammaproteobacteria</taxon>
        <taxon>Chromatiales</taxon>
        <taxon>Thioalkalibacteraceae</taxon>
        <taxon>Guyparkeria</taxon>
    </lineage>
</organism>
<feature type="binding site" evidence="5">
    <location>
        <begin position="200"/>
        <end position="203"/>
    </location>
    <ligand>
        <name>substrate</name>
    </ligand>
</feature>
<dbReference type="NCBIfam" id="TIGR03534">
    <property type="entry name" value="RF_mod_PrmC"/>
    <property type="match status" value="1"/>
</dbReference>
<sequence>MGEGGAGEALDTLLRRGAERIAAGRGCDRGEALFEARLLAGFVTGLDTTALMLQGDRPLDADTREAVDRLFDRRAAGEPVAYLVGERGFWRYRFQTAPGVLIPRPDTEVLVEWALERLPERTAPCVLDLGTGTGAIGLSIAAERPAACVHAVDRSETATRLAARNRAFLAEQGASVGMGIWQGDWLSAVAPESVDLIVSNPPYIDADDPHLRLGDVRHEPVEALVAADAGLADYRRIVEQASSVLRPGGWLLFEHGFEQADAVAALLDQAGFEAIETRRDLGKQPRVTGGRRPG</sequence>
<protein>
    <recommendedName>
        <fullName evidence="5">Release factor glutamine methyltransferase</fullName>
        <shortName evidence="5">RF MTase</shortName>
        <ecNumber evidence="5">2.1.1.297</ecNumber>
    </recommendedName>
    <alternativeName>
        <fullName evidence="5">N5-glutamine methyltransferase PrmC</fullName>
    </alternativeName>
    <alternativeName>
        <fullName evidence="5">Protein-(glutamine-N5) MTase PrmC</fullName>
    </alternativeName>
    <alternativeName>
        <fullName evidence="5">Protein-glutamine N-methyltransferase PrmC</fullName>
    </alternativeName>
</protein>
<keyword evidence="2 5" id="KW-0808">Transferase</keyword>
<feature type="domain" description="Methyltransferase small" evidence="6">
    <location>
        <begin position="115"/>
        <end position="207"/>
    </location>
</feature>
<dbReference type="InterPro" id="IPR004556">
    <property type="entry name" value="HemK-like"/>
</dbReference>
<evidence type="ECO:0000259" key="6">
    <source>
        <dbReference type="Pfam" id="PF05175"/>
    </source>
</evidence>
<feature type="binding site" evidence="5">
    <location>
        <begin position="130"/>
        <end position="134"/>
    </location>
    <ligand>
        <name>S-adenosyl-L-methionine</name>
        <dbReference type="ChEBI" id="CHEBI:59789"/>
    </ligand>
</feature>
<evidence type="ECO:0000256" key="2">
    <source>
        <dbReference type="ARBA" id="ARBA00022679"/>
    </source>
</evidence>
<feature type="binding site" evidence="5">
    <location>
        <position position="200"/>
    </location>
    <ligand>
        <name>S-adenosyl-L-methionine</name>
        <dbReference type="ChEBI" id="CHEBI:59789"/>
    </ligand>
</feature>
<evidence type="ECO:0000256" key="5">
    <source>
        <dbReference type="HAMAP-Rule" id="MF_02126"/>
    </source>
</evidence>
<evidence type="ECO:0000256" key="1">
    <source>
        <dbReference type="ARBA" id="ARBA00022603"/>
    </source>
</evidence>
<dbReference type="InterPro" id="IPR040758">
    <property type="entry name" value="PrmC_N"/>
</dbReference>
<dbReference type="GO" id="GO:0102559">
    <property type="term" value="F:peptide chain release factor N(5)-glutamine methyltransferase activity"/>
    <property type="evidence" value="ECO:0007669"/>
    <property type="project" value="UniProtKB-EC"/>
</dbReference>
<gene>
    <name evidence="5 8" type="primary">prmC</name>
    <name evidence="8" type="ORF">GM160_06720</name>
</gene>
<evidence type="ECO:0000256" key="4">
    <source>
        <dbReference type="ARBA" id="ARBA00048391"/>
    </source>
</evidence>